<dbReference type="InterPro" id="IPR010914">
    <property type="entry name" value="RsgA_GTPase_dom"/>
</dbReference>
<proteinExistence type="inferred from homology"/>
<dbReference type="CDD" id="cd01854">
    <property type="entry name" value="YjeQ_EngC"/>
    <property type="match status" value="1"/>
</dbReference>
<dbReference type="HAMAP" id="MF_01820">
    <property type="entry name" value="GTPase_RsgA"/>
    <property type="match status" value="1"/>
</dbReference>
<keyword evidence="2 10" id="KW-0690">Ribosome biogenesis</keyword>
<feature type="binding site" evidence="10">
    <location>
        <begin position="203"/>
        <end position="211"/>
    </location>
    <ligand>
        <name>GTP</name>
        <dbReference type="ChEBI" id="CHEBI:37565"/>
    </ligand>
</feature>
<name>A0A2K9NQW3_BACTC</name>
<keyword evidence="3 10" id="KW-0479">Metal-binding</keyword>
<dbReference type="InterPro" id="IPR030378">
    <property type="entry name" value="G_CP_dom"/>
</dbReference>
<dbReference type="PANTHER" id="PTHR32120:SF10">
    <property type="entry name" value="SMALL RIBOSOMAL SUBUNIT BIOGENESIS GTPASE RSGA"/>
    <property type="match status" value="1"/>
</dbReference>
<evidence type="ECO:0000313" key="11">
    <source>
        <dbReference type="EMBL" id="AUN97455.1"/>
    </source>
</evidence>
<dbReference type="Gene3D" id="3.40.50.300">
    <property type="entry name" value="P-loop containing nucleotide triphosphate hydrolases"/>
    <property type="match status" value="1"/>
</dbReference>
<evidence type="ECO:0000256" key="9">
    <source>
        <dbReference type="ARBA" id="ARBA00023134"/>
    </source>
</evidence>
<evidence type="ECO:0000256" key="1">
    <source>
        <dbReference type="ARBA" id="ARBA00022490"/>
    </source>
</evidence>
<comment type="subunit">
    <text evidence="10">Monomer. Associates with 30S ribosomal subunit, binds 16S rRNA.</text>
</comment>
<comment type="cofactor">
    <cofactor evidence="10">
        <name>Zn(2+)</name>
        <dbReference type="ChEBI" id="CHEBI:29105"/>
    </cofactor>
    <text evidence="10">Binds 1 zinc ion per subunit.</text>
</comment>
<dbReference type="GO" id="GO:0019843">
    <property type="term" value="F:rRNA binding"/>
    <property type="evidence" value="ECO:0007669"/>
    <property type="project" value="UniProtKB-KW"/>
</dbReference>
<dbReference type="PANTHER" id="PTHR32120">
    <property type="entry name" value="SMALL RIBOSOMAL SUBUNIT BIOGENESIS GTPASE RSGA"/>
    <property type="match status" value="1"/>
</dbReference>
<evidence type="ECO:0000256" key="8">
    <source>
        <dbReference type="ARBA" id="ARBA00022884"/>
    </source>
</evidence>
<dbReference type="Gene3D" id="2.40.50.140">
    <property type="entry name" value="Nucleic acid-binding proteins"/>
    <property type="match status" value="1"/>
</dbReference>
<dbReference type="NCBIfam" id="TIGR00157">
    <property type="entry name" value="ribosome small subunit-dependent GTPase A"/>
    <property type="match status" value="1"/>
</dbReference>
<keyword evidence="8 10" id="KW-0694">RNA-binding</keyword>
<keyword evidence="1 10" id="KW-0963">Cytoplasm</keyword>
<evidence type="ECO:0000256" key="4">
    <source>
        <dbReference type="ARBA" id="ARBA00022730"/>
    </source>
</evidence>
<keyword evidence="7 10" id="KW-0862">Zinc</keyword>
<feature type="binding site" evidence="10">
    <location>
        <begin position="151"/>
        <end position="154"/>
    </location>
    <ligand>
        <name>GTP</name>
        <dbReference type="ChEBI" id="CHEBI:37565"/>
    </ligand>
</feature>
<gene>
    <name evidence="10 11" type="primary">rsgA</name>
    <name evidence="11" type="ORF">C0V70_04890</name>
</gene>
<dbReference type="InterPro" id="IPR004881">
    <property type="entry name" value="Ribosome_biogen_GTPase_RsgA"/>
</dbReference>
<keyword evidence="4 10" id="KW-0699">rRNA-binding</keyword>
<dbReference type="GO" id="GO:0042274">
    <property type="term" value="P:ribosomal small subunit biogenesis"/>
    <property type="evidence" value="ECO:0007669"/>
    <property type="project" value="UniProtKB-UniRule"/>
</dbReference>
<feature type="binding site" evidence="10">
    <location>
        <position position="284"/>
    </location>
    <ligand>
        <name>Zn(2+)</name>
        <dbReference type="ChEBI" id="CHEBI:29105"/>
    </ligand>
</feature>
<keyword evidence="5 10" id="KW-0547">Nucleotide-binding</keyword>
<dbReference type="PROSITE" id="PS51721">
    <property type="entry name" value="G_CP"/>
    <property type="match status" value="1"/>
</dbReference>
<dbReference type="GO" id="GO:0046872">
    <property type="term" value="F:metal ion binding"/>
    <property type="evidence" value="ECO:0007669"/>
    <property type="project" value="UniProtKB-KW"/>
</dbReference>
<reference evidence="11 12" key="1">
    <citation type="submission" date="2018-01" db="EMBL/GenBank/DDBJ databases">
        <title>Complete genome sequence of Bacteriovorax stolpii DSM12778.</title>
        <authorList>
            <person name="Tang B."/>
            <person name="Chang J."/>
        </authorList>
    </citation>
    <scope>NUCLEOTIDE SEQUENCE [LARGE SCALE GENOMIC DNA]</scope>
    <source>
        <strain evidence="11 12">DSM 12778</strain>
    </source>
</reference>
<comment type="function">
    <text evidence="10">One of several proteins that assist in the late maturation steps of the functional core of the 30S ribosomal subunit. Helps release RbfA from mature subunits. May play a role in the assembly of ribosomal proteins into the subunit. Circularly permuted GTPase that catalyzes slow GTP hydrolysis, GTPase activity is stimulated by the 30S ribosomal subunit.</text>
</comment>
<dbReference type="InterPro" id="IPR027417">
    <property type="entry name" value="P-loop_NTPase"/>
</dbReference>
<dbReference type="SUPFAM" id="SSF50249">
    <property type="entry name" value="Nucleic acid-binding proteins"/>
    <property type="match status" value="1"/>
</dbReference>
<evidence type="ECO:0000256" key="7">
    <source>
        <dbReference type="ARBA" id="ARBA00022833"/>
    </source>
</evidence>
<evidence type="ECO:0000313" key="12">
    <source>
        <dbReference type="Proteomes" id="UP000235584"/>
    </source>
</evidence>
<evidence type="ECO:0000256" key="5">
    <source>
        <dbReference type="ARBA" id="ARBA00022741"/>
    </source>
</evidence>
<evidence type="ECO:0000256" key="10">
    <source>
        <dbReference type="HAMAP-Rule" id="MF_01820"/>
    </source>
</evidence>
<evidence type="ECO:0000256" key="2">
    <source>
        <dbReference type="ARBA" id="ARBA00022517"/>
    </source>
</evidence>
<dbReference type="GO" id="GO:0003924">
    <property type="term" value="F:GTPase activity"/>
    <property type="evidence" value="ECO:0007669"/>
    <property type="project" value="UniProtKB-UniRule"/>
</dbReference>
<feature type="binding site" evidence="10">
    <location>
        <position position="291"/>
    </location>
    <ligand>
        <name>Zn(2+)</name>
        <dbReference type="ChEBI" id="CHEBI:29105"/>
    </ligand>
</feature>
<dbReference type="InterPro" id="IPR012340">
    <property type="entry name" value="NA-bd_OB-fold"/>
</dbReference>
<dbReference type="Gene3D" id="1.10.40.50">
    <property type="entry name" value="Probable gtpase engc, domain 3"/>
    <property type="match status" value="1"/>
</dbReference>
<dbReference type="RefSeq" id="WP_102242750.1">
    <property type="nucleotide sequence ID" value="NZ_CP025704.1"/>
</dbReference>
<comment type="subcellular location">
    <subcellularLocation>
        <location evidence="10">Cytoplasm</location>
    </subcellularLocation>
</comment>
<dbReference type="GO" id="GO:0005525">
    <property type="term" value="F:GTP binding"/>
    <property type="evidence" value="ECO:0007669"/>
    <property type="project" value="UniProtKB-UniRule"/>
</dbReference>
<evidence type="ECO:0000256" key="3">
    <source>
        <dbReference type="ARBA" id="ARBA00022723"/>
    </source>
</evidence>
<comment type="similarity">
    <text evidence="10">Belongs to the TRAFAC class YlqF/YawG GTPase family. RsgA subfamily.</text>
</comment>
<keyword evidence="6 10" id="KW-0378">Hydrolase</keyword>
<sequence>MTSFQREFLTSYGWDDFFESQCPAVLKNNLVIGRVINEERNLYRVQTDKEHFIQAKVSGKMQYEAISRVDYPAVGDWVLCDPSGVIHYIFERKNILQRKKVGEVSEIQILASNVDYVFIATSVNSDLNFGRLERYLTFAWESKAEPVILLTKADLEEDIDNIILGVEARCPNVWVHALAKDHFEEANFLRRYLGSGKTSVIVGSSGVGKSTLVNFLIGKEVIATQEVRADDDKGRHTTTSRAMYESVYGGLIIDTPGMRELQFSDHQEGLSHQFGDIEELIGQCRFNNCHHQSEVGCAVLKALDEGGLLPERWKSYQKIQREVGHEMRKTNKWLMAEQRKVWKKRSIESRQKYKGWQ</sequence>
<keyword evidence="12" id="KW-1185">Reference proteome</keyword>
<dbReference type="EMBL" id="CP025704">
    <property type="protein sequence ID" value="AUN97455.1"/>
    <property type="molecule type" value="Genomic_DNA"/>
</dbReference>
<dbReference type="Proteomes" id="UP000235584">
    <property type="component" value="Chromosome"/>
</dbReference>
<dbReference type="AlphaFoldDB" id="A0A2K9NQW3"/>
<dbReference type="EC" id="3.6.1.-" evidence="10"/>
<dbReference type="Pfam" id="PF03193">
    <property type="entry name" value="RsgA_GTPase"/>
    <property type="match status" value="1"/>
</dbReference>
<protein>
    <recommendedName>
        <fullName evidence="10">Small ribosomal subunit biogenesis GTPase RsgA</fullName>
        <ecNumber evidence="10">3.6.1.-</ecNumber>
    </recommendedName>
</protein>
<dbReference type="SUPFAM" id="SSF52540">
    <property type="entry name" value="P-loop containing nucleoside triphosphate hydrolases"/>
    <property type="match status" value="1"/>
</dbReference>
<evidence type="ECO:0000256" key="6">
    <source>
        <dbReference type="ARBA" id="ARBA00022801"/>
    </source>
</evidence>
<feature type="binding site" evidence="10">
    <location>
        <position position="297"/>
    </location>
    <ligand>
        <name>Zn(2+)</name>
        <dbReference type="ChEBI" id="CHEBI:29105"/>
    </ligand>
</feature>
<keyword evidence="9 10" id="KW-0342">GTP-binding</keyword>
<feature type="binding site" evidence="10">
    <location>
        <position position="289"/>
    </location>
    <ligand>
        <name>Zn(2+)</name>
        <dbReference type="ChEBI" id="CHEBI:29105"/>
    </ligand>
</feature>
<dbReference type="GO" id="GO:0005737">
    <property type="term" value="C:cytoplasm"/>
    <property type="evidence" value="ECO:0007669"/>
    <property type="project" value="UniProtKB-SubCell"/>
</dbReference>
<organism evidence="11 12">
    <name type="scientific">Bacteriovorax stolpii</name>
    <name type="common">Bdellovibrio stolpii</name>
    <dbReference type="NCBI Taxonomy" id="960"/>
    <lineage>
        <taxon>Bacteria</taxon>
        <taxon>Pseudomonadati</taxon>
        <taxon>Bdellovibrionota</taxon>
        <taxon>Bacteriovoracia</taxon>
        <taxon>Bacteriovoracales</taxon>
        <taxon>Bacteriovoracaceae</taxon>
        <taxon>Bacteriovorax</taxon>
    </lineage>
</organism>
<dbReference type="PROSITE" id="PS50936">
    <property type="entry name" value="ENGC_GTPASE"/>
    <property type="match status" value="1"/>
</dbReference>
<accession>A0A2K9NQW3</accession>
<dbReference type="KEGG" id="bsto:C0V70_04890"/>